<keyword evidence="3" id="KW-1185">Reference proteome</keyword>
<dbReference type="InterPro" id="IPR011644">
    <property type="entry name" value="Heme_NO-bd"/>
</dbReference>
<organism evidence="2 3">
    <name type="scientific">Donghicola eburneus</name>
    <dbReference type="NCBI Taxonomy" id="393278"/>
    <lineage>
        <taxon>Bacteria</taxon>
        <taxon>Pseudomonadati</taxon>
        <taxon>Pseudomonadota</taxon>
        <taxon>Alphaproteobacteria</taxon>
        <taxon>Rhodobacterales</taxon>
        <taxon>Roseobacteraceae</taxon>
        <taxon>Donghicola</taxon>
    </lineage>
</organism>
<dbReference type="PANTHER" id="PTHR45655:SF13">
    <property type="entry name" value="SOLUBLE GUANYLATE CYCLASE GCY-32-RELATED"/>
    <property type="match status" value="1"/>
</dbReference>
<dbReference type="Proteomes" id="UP000184085">
    <property type="component" value="Unassembled WGS sequence"/>
</dbReference>
<name>A0A1M4MX73_9RHOB</name>
<proteinExistence type="predicted"/>
<dbReference type="InterPro" id="IPR038158">
    <property type="entry name" value="H-NOX_domain_sf"/>
</dbReference>
<sequence length="192" mass="21090">MHGLINCAIERFVRNTYGDQTWRMACAAAAVPEQKFEPLLTYEDPLTQSLIASCAEVLRRTPDEVLEDLGSSLISGAGDAAVATRRLLRFSGRSFVDFLYALDDLPDRIALAVPDLKLPELHVEEQRPDLFYVSAGEGWPGYLHVVHGVLRAMADEYGVLVLIDLVDGKPGLEVQVIDMAFTAGRAFTLRAG</sequence>
<evidence type="ECO:0000259" key="1">
    <source>
        <dbReference type="Pfam" id="PF07700"/>
    </source>
</evidence>
<dbReference type="Pfam" id="PF07700">
    <property type="entry name" value="HNOB"/>
    <property type="match status" value="1"/>
</dbReference>
<dbReference type="PANTHER" id="PTHR45655">
    <property type="entry name" value="GUANYLATE CYCLASE SOLUBLE SUBUNIT BETA-2"/>
    <property type="match status" value="1"/>
</dbReference>
<dbReference type="Gene3D" id="3.90.1520.10">
    <property type="entry name" value="H-NOX domain"/>
    <property type="match status" value="1"/>
</dbReference>
<dbReference type="SUPFAM" id="SSF111126">
    <property type="entry name" value="Ligand-binding domain in the NO signalling and Golgi transport"/>
    <property type="match status" value="1"/>
</dbReference>
<reference evidence="3" key="1">
    <citation type="submission" date="2016-09" db="EMBL/GenBank/DDBJ databases">
        <authorList>
            <person name="Wibberg D."/>
        </authorList>
    </citation>
    <scope>NUCLEOTIDE SEQUENCE [LARGE SCALE GENOMIC DNA]</scope>
</reference>
<dbReference type="EMBL" id="FMJB01000044">
    <property type="protein sequence ID" value="SCM67159.1"/>
    <property type="molecule type" value="Genomic_DNA"/>
</dbReference>
<feature type="domain" description="Heme NO-binding" evidence="1">
    <location>
        <begin position="2"/>
        <end position="158"/>
    </location>
</feature>
<accession>A0A1M4MX73</accession>
<evidence type="ECO:0000313" key="3">
    <source>
        <dbReference type="Proteomes" id="UP000184085"/>
    </source>
</evidence>
<dbReference type="AlphaFoldDB" id="A0A1M4MX73"/>
<gene>
    <name evidence="2" type="ORF">KARMA_1347</name>
</gene>
<dbReference type="InterPro" id="IPR024096">
    <property type="entry name" value="NO_sig/Golgi_transp_ligand-bd"/>
</dbReference>
<dbReference type="GO" id="GO:0020037">
    <property type="term" value="F:heme binding"/>
    <property type="evidence" value="ECO:0007669"/>
    <property type="project" value="InterPro"/>
</dbReference>
<dbReference type="RefSeq" id="WP_072705805.1">
    <property type="nucleotide sequence ID" value="NZ_FMJB01000044.1"/>
</dbReference>
<evidence type="ECO:0000313" key="2">
    <source>
        <dbReference type="EMBL" id="SCM67159.1"/>
    </source>
</evidence>
<protein>
    <submittedName>
        <fullName evidence="2">Heme NO-binding protein</fullName>
    </submittedName>
</protein>